<keyword evidence="2" id="KW-1185">Reference proteome</keyword>
<protein>
    <submittedName>
        <fullName evidence="1">Uncharacterized protein</fullName>
    </submittedName>
</protein>
<dbReference type="Proteomes" id="UP001732700">
    <property type="component" value="Chromosome 3C"/>
</dbReference>
<organism evidence="1 2">
    <name type="scientific">Avena sativa</name>
    <name type="common">Oat</name>
    <dbReference type="NCBI Taxonomy" id="4498"/>
    <lineage>
        <taxon>Eukaryota</taxon>
        <taxon>Viridiplantae</taxon>
        <taxon>Streptophyta</taxon>
        <taxon>Embryophyta</taxon>
        <taxon>Tracheophyta</taxon>
        <taxon>Spermatophyta</taxon>
        <taxon>Magnoliopsida</taxon>
        <taxon>Liliopsida</taxon>
        <taxon>Poales</taxon>
        <taxon>Poaceae</taxon>
        <taxon>BOP clade</taxon>
        <taxon>Pooideae</taxon>
        <taxon>Poodae</taxon>
        <taxon>Poeae</taxon>
        <taxon>Poeae Chloroplast Group 1 (Aveneae type)</taxon>
        <taxon>Aveninae</taxon>
        <taxon>Avena</taxon>
    </lineage>
</organism>
<sequence length="225" mass="24123">MVISAEPPPAPLPSDPTAEAGADAAEGGASAEEALATRNTSSSARRGALSLFPSATLKTWGSHRVLRCAAVNRAGDAIAPAASRRSSPQQLDEVREDLLLGLREVAAGAPAAEEDESPEASPRPRPRRTRVRRRPATSPAAVTASASPSQSQRRLVRADALDRARFSATLNADEIEEDVYALTGARPRRRPRRRPRAVQKQLDRLLPGAWLSEITADSYRVPDDQ</sequence>
<accession>A0ACD5VIE3</accession>
<dbReference type="EnsemblPlants" id="AVESA.00010b.r2.3CG0454770.1">
    <property type="protein sequence ID" value="AVESA.00010b.r2.3CG0454770.1.CDS"/>
    <property type="gene ID" value="AVESA.00010b.r2.3CG0454770"/>
</dbReference>
<proteinExistence type="predicted"/>
<evidence type="ECO:0000313" key="1">
    <source>
        <dbReference type="EnsemblPlants" id="AVESA.00010b.r2.3CG0454770.1.CDS"/>
    </source>
</evidence>
<evidence type="ECO:0000313" key="2">
    <source>
        <dbReference type="Proteomes" id="UP001732700"/>
    </source>
</evidence>
<name>A0ACD5VIE3_AVESA</name>
<reference evidence="1" key="2">
    <citation type="submission" date="2025-09" db="UniProtKB">
        <authorList>
            <consortium name="EnsemblPlants"/>
        </authorList>
    </citation>
    <scope>IDENTIFICATION</scope>
</reference>
<reference evidence="1" key="1">
    <citation type="submission" date="2021-05" db="EMBL/GenBank/DDBJ databases">
        <authorList>
            <person name="Scholz U."/>
            <person name="Mascher M."/>
            <person name="Fiebig A."/>
        </authorList>
    </citation>
    <scope>NUCLEOTIDE SEQUENCE [LARGE SCALE GENOMIC DNA]</scope>
</reference>